<reference evidence="4 5" key="1">
    <citation type="journal article" date="2022" name="G3 (Bethesda)">
        <title>Enemy or ally: a genomic approach to elucidate the lifestyle of Phyllosticta citrichinaensis.</title>
        <authorList>
            <person name="Buijs V.A."/>
            <person name="Groenewald J.Z."/>
            <person name="Haridas S."/>
            <person name="LaButti K.M."/>
            <person name="Lipzen A."/>
            <person name="Martin F.M."/>
            <person name="Barry K."/>
            <person name="Grigoriev I.V."/>
            <person name="Crous P.W."/>
            <person name="Seidl M.F."/>
        </authorList>
    </citation>
    <scope>NUCLEOTIDE SEQUENCE [LARGE SCALE GENOMIC DNA]</scope>
    <source>
        <strain evidence="4 5">CBS 129764</strain>
    </source>
</reference>
<name>A0ABR1XU15_9PEZI</name>
<dbReference type="InterPro" id="IPR016292">
    <property type="entry name" value="Epoxide_hydrolase"/>
</dbReference>
<dbReference type="PIRSF" id="PIRSF001112">
    <property type="entry name" value="Epoxide_hydrolase"/>
    <property type="match status" value="1"/>
</dbReference>
<evidence type="ECO:0000259" key="3">
    <source>
        <dbReference type="Pfam" id="PF00561"/>
    </source>
</evidence>
<dbReference type="PANTHER" id="PTHR21661:SF35">
    <property type="entry name" value="EPOXIDE HYDROLASE"/>
    <property type="match status" value="1"/>
</dbReference>
<dbReference type="PANTHER" id="PTHR21661">
    <property type="entry name" value="EPOXIDE HYDROLASE 1-RELATED"/>
    <property type="match status" value="1"/>
</dbReference>
<dbReference type="InterPro" id="IPR000073">
    <property type="entry name" value="AB_hydrolase_1"/>
</dbReference>
<dbReference type="Pfam" id="PF00561">
    <property type="entry name" value="Abhydrolase_1"/>
    <property type="match status" value="1"/>
</dbReference>
<dbReference type="PRINTS" id="PR00412">
    <property type="entry name" value="EPOXHYDRLASE"/>
</dbReference>
<dbReference type="Proteomes" id="UP001456524">
    <property type="component" value="Unassembled WGS sequence"/>
</dbReference>
<feature type="domain" description="AB hydrolase-1" evidence="3">
    <location>
        <begin position="36"/>
        <end position="162"/>
    </location>
</feature>
<dbReference type="SUPFAM" id="SSF53474">
    <property type="entry name" value="alpha/beta-Hydrolases"/>
    <property type="match status" value="1"/>
</dbReference>
<dbReference type="InterPro" id="IPR000639">
    <property type="entry name" value="Epox_hydrolase-like"/>
</dbReference>
<evidence type="ECO:0000313" key="5">
    <source>
        <dbReference type="Proteomes" id="UP001456524"/>
    </source>
</evidence>
<dbReference type="EMBL" id="JBBWUH010000005">
    <property type="protein sequence ID" value="KAK8166789.1"/>
    <property type="molecule type" value="Genomic_DNA"/>
</dbReference>
<dbReference type="InterPro" id="IPR029058">
    <property type="entry name" value="AB_hydrolase_fold"/>
</dbReference>
<keyword evidence="5" id="KW-1185">Reference proteome</keyword>
<proteinExistence type="inferred from homology"/>
<comment type="caution">
    <text evidence="4">The sequence shown here is derived from an EMBL/GenBank/DDBJ whole genome shotgun (WGS) entry which is preliminary data.</text>
</comment>
<dbReference type="GO" id="GO:0016787">
    <property type="term" value="F:hydrolase activity"/>
    <property type="evidence" value="ECO:0007669"/>
    <property type="project" value="UniProtKB-KW"/>
</dbReference>
<comment type="similarity">
    <text evidence="1">Belongs to the peptidase S33 family.</text>
</comment>
<gene>
    <name evidence="4" type="ORF">IWX90DRAFT_466154</name>
</gene>
<organism evidence="4 5">
    <name type="scientific">Phyllosticta citrichinensis</name>
    <dbReference type="NCBI Taxonomy" id="1130410"/>
    <lineage>
        <taxon>Eukaryota</taxon>
        <taxon>Fungi</taxon>
        <taxon>Dikarya</taxon>
        <taxon>Ascomycota</taxon>
        <taxon>Pezizomycotina</taxon>
        <taxon>Dothideomycetes</taxon>
        <taxon>Dothideomycetes incertae sedis</taxon>
        <taxon>Botryosphaeriales</taxon>
        <taxon>Phyllostictaceae</taxon>
        <taxon>Phyllosticta</taxon>
    </lineage>
</organism>
<evidence type="ECO:0000256" key="2">
    <source>
        <dbReference type="ARBA" id="ARBA00022801"/>
    </source>
</evidence>
<keyword evidence="2 4" id="KW-0378">Hydrolase</keyword>
<evidence type="ECO:0000256" key="1">
    <source>
        <dbReference type="ARBA" id="ARBA00010088"/>
    </source>
</evidence>
<evidence type="ECO:0000313" key="4">
    <source>
        <dbReference type="EMBL" id="KAK8166789.1"/>
    </source>
</evidence>
<accession>A0ABR1XU15</accession>
<dbReference type="Gene3D" id="3.40.50.1820">
    <property type="entry name" value="alpha/beta hydrolase"/>
    <property type="match status" value="1"/>
</dbReference>
<protein>
    <submittedName>
        <fullName evidence="4">Alpha/Beta hydrolase protein</fullName>
    </submittedName>
</protein>
<sequence length="326" mass="36452">MLNELPNFKTEIVVEGFQPIDLHFIHQRSDVPNAIPLLFAHGCTDPFPQISRALQQHSTPTFHVVAPSLPNFGFSSGVKEPGFAVEQYAEACHKLMKQLGYGRYVTQGGDWGFYITRAMGLLYPESCLASHINMVRAFPPNVASYSEAEKQGLERSAWFVKDGAGYNLQQRTKPQTIGYALTDSPVACLAWTYEKLHDWTENYPWTDDEVLTDRLSDWVPKAKLGVAHFPKELTVVPRSWAHTLGPVVHESEHSGGGHFAAWERPDDLVRDLQALFGKKGPCFNIVDGNSGYDDFSPKSQPLILLGSESHVREHCRFIHGMIGDST</sequence>